<dbReference type="RefSeq" id="WP_320380350.1">
    <property type="nucleotide sequence ID" value="NZ_JAWDIQ010000002.1"/>
</dbReference>
<evidence type="ECO:0000313" key="2">
    <source>
        <dbReference type="Proteomes" id="UP001275315"/>
    </source>
</evidence>
<reference evidence="1 2" key="1">
    <citation type="submission" date="2023-10" db="EMBL/GenBank/DDBJ databases">
        <title>Virgibacillus soli CC-YMP-6 genome.</title>
        <authorList>
            <person name="Miliotis G."/>
            <person name="Sengupta P."/>
            <person name="Hameed A."/>
            <person name="Chuvochina M."/>
            <person name="Mcdonagh F."/>
            <person name="Simpson A.C."/>
            <person name="Singh N.K."/>
            <person name="Rekha P.D."/>
            <person name="Raman K."/>
            <person name="Hugenholtz P."/>
            <person name="Venkateswaran K."/>
        </authorList>
    </citation>
    <scope>NUCLEOTIDE SEQUENCE [LARGE SCALE GENOMIC DNA]</scope>
    <source>
        <strain evidence="1 2">CC-YMP-6</strain>
    </source>
</reference>
<dbReference type="EMBL" id="JAWDIQ010000002">
    <property type="protein sequence ID" value="MDY0409555.1"/>
    <property type="molecule type" value="Genomic_DNA"/>
</dbReference>
<keyword evidence="2" id="KW-1185">Reference proteome</keyword>
<accession>A0ABU5CVT3</accession>
<sequence length="186" mass="21362">MENLQHALVIGGTGMLQKTCLWLADNNYMVTVINRHKNHFEQMVAKSKAPAHFHNLLVDYHDEEKLEKKLKQTFDLNGPPQLVISWIHSSAPQALPLIIDTICRYTNKWQLIHIQGSSSFFVKEQINIPKDCTYQQVYLGFVMDEKGSRWLTNDEISNGVLKAMKLDHPKVVVGTLEPWHQRPSSS</sequence>
<evidence type="ECO:0000313" key="1">
    <source>
        <dbReference type="EMBL" id="MDY0409555.1"/>
    </source>
</evidence>
<name>A0ABU5CVT3_9BACI</name>
<organism evidence="1 2">
    <name type="scientific">Paracerasibacillus soli</name>
    <dbReference type="NCBI Taxonomy" id="480284"/>
    <lineage>
        <taxon>Bacteria</taxon>
        <taxon>Bacillati</taxon>
        <taxon>Bacillota</taxon>
        <taxon>Bacilli</taxon>
        <taxon>Bacillales</taxon>
        <taxon>Bacillaceae</taxon>
        <taxon>Paracerasibacillus</taxon>
    </lineage>
</organism>
<protein>
    <submittedName>
        <fullName evidence="1">Short-chain dehydrogenase</fullName>
    </submittedName>
</protein>
<dbReference type="SUPFAM" id="SSF51735">
    <property type="entry name" value="NAD(P)-binding Rossmann-fold domains"/>
    <property type="match status" value="1"/>
</dbReference>
<gene>
    <name evidence="1" type="ORF">RWD45_14400</name>
</gene>
<comment type="caution">
    <text evidence="1">The sequence shown here is derived from an EMBL/GenBank/DDBJ whole genome shotgun (WGS) entry which is preliminary data.</text>
</comment>
<dbReference type="NCBIfam" id="NF006168">
    <property type="entry name" value="PRK08309.1"/>
    <property type="match status" value="1"/>
</dbReference>
<dbReference type="Proteomes" id="UP001275315">
    <property type="component" value="Unassembled WGS sequence"/>
</dbReference>
<proteinExistence type="predicted"/>
<dbReference type="InterPro" id="IPR036291">
    <property type="entry name" value="NAD(P)-bd_dom_sf"/>
</dbReference>